<comment type="caution">
    <text evidence="2">The sequence shown here is derived from an EMBL/GenBank/DDBJ whole genome shotgun (WGS) entry which is preliminary data.</text>
</comment>
<name>A0ABQ9H206_9NEOP</name>
<sequence length="373" mass="41707">MLSWGRGAVVVRLLPSSVPGGFAPGFSHLGVVPDDAAGRRAFSGISRFPCSCIPALLHAHLTLHSSALKISILIAALISPLYIVTLISNLGSHLVPEAQLLASHQYEPGSIPVGVAPRFSHEEIVLDNDTSRGSPVPPSFTFRRCSTPGFTPIDFQQLDVQSHIYLASALNQLAKTIWIFVALQYERMDYVPRLFVKLPIETTALNHILENYVSKRPQNYRTVGASFRKFPVHLYLRHYLKLSSLAFNATERSQTWLPRPAREVVIFPSFWKGDILWVAWQTAEETGKRNFLSFIHACALIPAIMQTATSPACLLRYGTSTSIWNYNGVVLSPMLAKREPKEHPARCSRRDLKSEDTLESTTRQRGEQHVWPD</sequence>
<evidence type="ECO:0000313" key="3">
    <source>
        <dbReference type="Proteomes" id="UP001159363"/>
    </source>
</evidence>
<proteinExistence type="predicted"/>
<reference evidence="2 3" key="1">
    <citation type="submission" date="2023-02" db="EMBL/GenBank/DDBJ databases">
        <title>LHISI_Scaffold_Assembly.</title>
        <authorList>
            <person name="Stuart O.P."/>
            <person name="Cleave R."/>
            <person name="Magrath M.J.L."/>
            <person name="Mikheyev A.S."/>
        </authorList>
    </citation>
    <scope>NUCLEOTIDE SEQUENCE [LARGE SCALE GENOMIC DNA]</scope>
    <source>
        <strain evidence="2">Daus_M_001</strain>
        <tissue evidence="2">Leg muscle</tissue>
    </source>
</reference>
<keyword evidence="3" id="KW-1185">Reference proteome</keyword>
<dbReference type="Proteomes" id="UP001159363">
    <property type="component" value="Chromosome 6"/>
</dbReference>
<evidence type="ECO:0000256" key="1">
    <source>
        <dbReference type="SAM" id="MobiDB-lite"/>
    </source>
</evidence>
<organism evidence="2 3">
    <name type="scientific">Dryococelus australis</name>
    <dbReference type="NCBI Taxonomy" id="614101"/>
    <lineage>
        <taxon>Eukaryota</taxon>
        <taxon>Metazoa</taxon>
        <taxon>Ecdysozoa</taxon>
        <taxon>Arthropoda</taxon>
        <taxon>Hexapoda</taxon>
        <taxon>Insecta</taxon>
        <taxon>Pterygota</taxon>
        <taxon>Neoptera</taxon>
        <taxon>Polyneoptera</taxon>
        <taxon>Phasmatodea</taxon>
        <taxon>Verophasmatodea</taxon>
        <taxon>Anareolatae</taxon>
        <taxon>Phasmatidae</taxon>
        <taxon>Eurycanthinae</taxon>
        <taxon>Dryococelus</taxon>
    </lineage>
</organism>
<evidence type="ECO:0000313" key="2">
    <source>
        <dbReference type="EMBL" id="KAJ8878289.1"/>
    </source>
</evidence>
<dbReference type="EMBL" id="JARBHB010000007">
    <property type="protein sequence ID" value="KAJ8878289.1"/>
    <property type="molecule type" value="Genomic_DNA"/>
</dbReference>
<protein>
    <submittedName>
        <fullName evidence="2">Uncharacterized protein</fullName>
    </submittedName>
</protein>
<accession>A0ABQ9H206</accession>
<gene>
    <name evidence="2" type="ORF">PR048_018866</name>
</gene>
<feature type="region of interest" description="Disordered" evidence="1">
    <location>
        <begin position="340"/>
        <end position="373"/>
    </location>
</feature>